<dbReference type="Proteomes" id="UP001232148">
    <property type="component" value="Unassembled WGS sequence"/>
</dbReference>
<sequence length="302" mass="32313">MEVTKMLNLAPFAEAEAEEGYIRQAARYSTPAQNGKYNNEDIAADALAVSAAPAIPPVVRPAFHPVVHPVAPAASVSASAEDLSPSSDVADGGNIANTLPGTPAAPVALVTLADGVNQQSQGPRAAASSSRRKLPNGRPSPRPQCFRPINGGHRDPVPVAAAQQPQPQDPQQQQRNQPEKVRCVCSFCTSDGGPGNMVSKKTKHEHEHADVIDANGEEAFGDDICRGCRRKGNVRCVVWRENSKVCGHCVRIKEKCSLNGESERKREVLKRQKQAARERARSSSPGLVIRSRDGLRGGEFGQ</sequence>
<evidence type="ECO:0000313" key="2">
    <source>
        <dbReference type="EMBL" id="KAK2030408.1"/>
    </source>
</evidence>
<name>A0AAD9HK54_9PEZI</name>
<reference evidence="2" key="1">
    <citation type="submission" date="2021-06" db="EMBL/GenBank/DDBJ databases">
        <title>Comparative genomics, transcriptomics and evolutionary studies reveal genomic signatures of adaptation to plant cell wall in hemibiotrophic fungi.</title>
        <authorList>
            <consortium name="DOE Joint Genome Institute"/>
            <person name="Baroncelli R."/>
            <person name="Diaz J.F."/>
            <person name="Benocci T."/>
            <person name="Peng M."/>
            <person name="Battaglia E."/>
            <person name="Haridas S."/>
            <person name="Andreopoulos W."/>
            <person name="Labutti K."/>
            <person name="Pangilinan J."/>
            <person name="Floch G.L."/>
            <person name="Makela M.R."/>
            <person name="Henrissat B."/>
            <person name="Grigoriev I.V."/>
            <person name="Crouch J.A."/>
            <person name="De Vries R.P."/>
            <person name="Sukno S.A."/>
            <person name="Thon M.R."/>
        </authorList>
    </citation>
    <scope>NUCLEOTIDE SEQUENCE</scope>
    <source>
        <strain evidence="2">MAFF235873</strain>
    </source>
</reference>
<protein>
    <submittedName>
        <fullName evidence="2">Uncharacterized protein</fullName>
    </submittedName>
</protein>
<feature type="region of interest" description="Disordered" evidence="1">
    <location>
        <begin position="262"/>
        <end position="302"/>
    </location>
</feature>
<evidence type="ECO:0000256" key="1">
    <source>
        <dbReference type="SAM" id="MobiDB-lite"/>
    </source>
</evidence>
<gene>
    <name evidence="2" type="ORF">LX32DRAFT_323417</name>
</gene>
<feature type="region of interest" description="Disordered" evidence="1">
    <location>
        <begin position="117"/>
        <end position="178"/>
    </location>
</feature>
<proteinExistence type="predicted"/>
<comment type="caution">
    <text evidence="2">The sequence shown here is derived from an EMBL/GenBank/DDBJ whole genome shotgun (WGS) entry which is preliminary data.</text>
</comment>
<accession>A0AAD9HK54</accession>
<dbReference type="AlphaFoldDB" id="A0AAD9HK54"/>
<dbReference type="EMBL" id="MU842851">
    <property type="protein sequence ID" value="KAK2030408.1"/>
    <property type="molecule type" value="Genomic_DNA"/>
</dbReference>
<keyword evidence="3" id="KW-1185">Reference proteome</keyword>
<evidence type="ECO:0000313" key="3">
    <source>
        <dbReference type="Proteomes" id="UP001232148"/>
    </source>
</evidence>
<feature type="compositionally biased region" description="Basic and acidic residues" evidence="1">
    <location>
        <begin position="262"/>
        <end position="281"/>
    </location>
</feature>
<organism evidence="2 3">
    <name type="scientific">Colletotrichum zoysiae</name>
    <dbReference type="NCBI Taxonomy" id="1216348"/>
    <lineage>
        <taxon>Eukaryota</taxon>
        <taxon>Fungi</taxon>
        <taxon>Dikarya</taxon>
        <taxon>Ascomycota</taxon>
        <taxon>Pezizomycotina</taxon>
        <taxon>Sordariomycetes</taxon>
        <taxon>Hypocreomycetidae</taxon>
        <taxon>Glomerellales</taxon>
        <taxon>Glomerellaceae</taxon>
        <taxon>Colletotrichum</taxon>
        <taxon>Colletotrichum graminicola species complex</taxon>
    </lineage>
</organism>
<feature type="compositionally biased region" description="Low complexity" evidence="1">
    <location>
        <begin position="157"/>
        <end position="174"/>
    </location>
</feature>